<dbReference type="AlphaFoldDB" id="A0A2G8LB65"/>
<feature type="transmembrane region" description="Helical" evidence="1">
    <location>
        <begin position="95"/>
        <end position="116"/>
    </location>
</feature>
<keyword evidence="1" id="KW-0472">Membrane</keyword>
<gene>
    <name evidence="2" type="ORF">BSL78_05577</name>
</gene>
<protein>
    <submittedName>
        <fullName evidence="2">Uncharacterized protein</fullName>
    </submittedName>
</protein>
<dbReference type="Proteomes" id="UP000230750">
    <property type="component" value="Unassembled WGS sequence"/>
</dbReference>
<proteinExistence type="predicted"/>
<keyword evidence="3" id="KW-1185">Reference proteome</keyword>
<dbReference type="EMBL" id="MRZV01000140">
    <property type="protein sequence ID" value="PIK57513.1"/>
    <property type="molecule type" value="Genomic_DNA"/>
</dbReference>
<reference evidence="2 3" key="1">
    <citation type="journal article" date="2017" name="PLoS Biol.">
        <title>The sea cucumber genome provides insights into morphological evolution and visceral regeneration.</title>
        <authorList>
            <person name="Zhang X."/>
            <person name="Sun L."/>
            <person name="Yuan J."/>
            <person name="Sun Y."/>
            <person name="Gao Y."/>
            <person name="Zhang L."/>
            <person name="Li S."/>
            <person name="Dai H."/>
            <person name="Hamel J.F."/>
            <person name="Liu C."/>
            <person name="Yu Y."/>
            <person name="Liu S."/>
            <person name="Lin W."/>
            <person name="Guo K."/>
            <person name="Jin S."/>
            <person name="Xu P."/>
            <person name="Storey K.B."/>
            <person name="Huan P."/>
            <person name="Zhang T."/>
            <person name="Zhou Y."/>
            <person name="Zhang J."/>
            <person name="Lin C."/>
            <person name="Li X."/>
            <person name="Xing L."/>
            <person name="Huo D."/>
            <person name="Sun M."/>
            <person name="Wang L."/>
            <person name="Mercier A."/>
            <person name="Li F."/>
            <person name="Yang H."/>
            <person name="Xiang J."/>
        </authorList>
    </citation>
    <scope>NUCLEOTIDE SEQUENCE [LARGE SCALE GENOMIC DNA]</scope>
    <source>
        <strain evidence="2">Shaxun</strain>
        <tissue evidence="2">Muscle</tissue>
    </source>
</reference>
<keyword evidence="1" id="KW-1133">Transmembrane helix</keyword>
<organism evidence="2 3">
    <name type="scientific">Stichopus japonicus</name>
    <name type="common">Sea cucumber</name>
    <dbReference type="NCBI Taxonomy" id="307972"/>
    <lineage>
        <taxon>Eukaryota</taxon>
        <taxon>Metazoa</taxon>
        <taxon>Echinodermata</taxon>
        <taxon>Eleutherozoa</taxon>
        <taxon>Echinozoa</taxon>
        <taxon>Holothuroidea</taxon>
        <taxon>Aspidochirotacea</taxon>
        <taxon>Aspidochirotida</taxon>
        <taxon>Stichopodidae</taxon>
        <taxon>Apostichopus</taxon>
    </lineage>
</organism>
<evidence type="ECO:0000313" key="2">
    <source>
        <dbReference type="EMBL" id="PIK57513.1"/>
    </source>
</evidence>
<evidence type="ECO:0000313" key="3">
    <source>
        <dbReference type="Proteomes" id="UP000230750"/>
    </source>
</evidence>
<evidence type="ECO:0000256" key="1">
    <source>
        <dbReference type="SAM" id="Phobius"/>
    </source>
</evidence>
<name>A0A2G8LB65_STIJA</name>
<accession>A0A2G8LB65</accession>
<comment type="caution">
    <text evidence="2">The sequence shown here is derived from an EMBL/GenBank/DDBJ whole genome shotgun (WGS) entry which is preliminary data.</text>
</comment>
<keyword evidence="1" id="KW-0812">Transmembrane</keyword>
<sequence length="374" mass="42499">MMSLQNSQDPDGFYEMDELEGLLRDEDFDDKDTESDGSEEVIYQHSPHYLSYERKRYLQGLPAKSLIRQIVKRWEDEGSPLPFYLFWPWSFIRNFLYSIFLMGWLAVTVAAFWPVIRMMLFPGTCVDDGVQRDWWLDGSILKVHLDPGSSLTLYSDKAELESLREYDVNCIYLSSPHWWAGILSANEPSTCAKTVDTIQKLSDACRLHEIKLMMGIYISTSKALLENQAQVDLCNNATSAADGPVDLSVSASEVEDEEFIYHFLINAGISGFYIADSDELTPGEINEVIDTITLVKNHSSTNILFGMNHNPDARFPPEFAFTGVNLNTSMFTSAETLSKSIDGHLEEVPLSSTLWDMSREEIKRKARKMSLMIT</sequence>